<dbReference type="EMBL" id="CP002069">
    <property type="protein sequence ID" value="ADI74761.1"/>
    <property type="molecule type" value="Genomic_DNA"/>
</dbReference>
<dbReference type="HOGENOM" id="CLU_103619_0_0_2"/>
<dbReference type="PIRSF" id="PIRSF022062">
    <property type="entry name" value="UCP022062"/>
    <property type="match status" value="1"/>
</dbReference>
<comment type="similarity">
    <text evidence="1">Belongs to the CGI121/TPRKB family.</text>
</comment>
<dbReference type="SUPFAM" id="SSF143870">
    <property type="entry name" value="PF0523-like"/>
    <property type="match status" value="1"/>
</dbReference>
<evidence type="ECO:0008006" key="4">
    <source>
        <dbReference type="Google" id="ProtNLM"/>
    </source>
</evidence>
<accession>D7EA90</accession>
<dbReference type="InterPro" id="IPR013926">
    <property type="entry name" value="CGI121/TPRKB"/>
</dbReference>
<dbReference type="AlphaFoldDB" id="D7EA90"/>
<protein>
    <recommendedName>
        <fullName evidence="4">KEOPS complex Cgi121-like subunit</fullName>
    </recommendedName>
</protein>
<dbReference type="Gene3D" id="3.30.2380.10">
    <property type="entry name" value="CGI121/TPRKB"/>
    <property type="match status" value="1"/>
</dbReference>
<sequence>MDVKILSGSVYIDNVQGFIKKLDDIASVNNVTVQALNADKLAGKRHLEFSVKKALRAIENGYNRAKDTGIEIMRYASGKRQIEDAFNIGIHNGTNNIAFVILGNPENISYVSEKLNGLITENPVLAYDESKRDFILSEFEITQPEVDAVGEHKIPELVLERVALVDVLK</sequence>
<dbReference type="GeneID" id="9347590"/>
<dbReference type="RefSeq" id="WP_013195326.1">
    <property type="nucleotide sequence ID" value="NC_014253.1"/>
</dbReference>
<dbReference type="KEGG" id="mev:Metev_1931"/>
<name>D7EA90_METEZ</name>
<organism evidence="2 3">
    <name type="scientific">Methanohalobium evestigatum (strain ATCC BAA-1072 / DSM 3721 / NBRC 107634 / OCM 161 / Z-7303)</name>
    <dbReference type="NCBI Taxonomy" id="644295"/>
    <lineage>
        <taxon>Archaea</taxon>
        <taxon>Methanobacteriati</taxon>
        <taxon>Methanobacteriota</taxon>
        <taxon>Stenosarchaea group</taxon>
        <taxon>Methanomicrobia</taxon>
        <taxon>Methanosarcinales</taxon>
        <taxon>Methanosarcinaceae</taxon>
        <taxon>Methanohalobium</taxon>
    </lineage>
</organism>
<evidence type="ECO:0000313" key="2">
    <source>
        <dbReference type="EMBL" id="ADI74761.1"/>
    </source>
</evidence>
<gene>
    <name evidence="2" type="ordered locus">Metev_1931</name>
</gene>
<keyword evidence="3" id="KW-1185">Reference proteome</keyword>
<dbReference type="STRING" id="644295.Metev_1931"/>
<evidence type="ECO:0000313" key="3">
    <source>
        <dbReference type="Proteomes" id="UP000000391"/>
    </source>
</evidence>
<dbReference type="InterPro" id="IPR036504">
    <property type="entry name" value="CGI121/TPRKB_sf"/>
</dbReference>
<reference evidence="2 3" key="1">
    <citation type="submission" date="2010-06" db="EMBL/GenBank/DDBJ databases">
        <title>Complete sequence chromosome of Methanohalobium evestigatum Z-7303.</title>
        <authorList>
            <consortium name="US DOE Joint Genome Institute"/>
            <person name="Lucas S."/>
            <person name="Copeland A."/>
            <person name="Lapidus A."/>
            <person name="Cheng J.-F."/>
            <person name="Bruce D."/>
            <person name="Goodwin L."/>
            <person name="Pitluck S."/>
            <person name="Saunders E."/>
            <person name="Detter J.C."/>
            <person name="Han C."/>
            <person name="Tapia R."/>
            <person name="Land M."/>
            <person name="Hauser L."/>
            <person name="Kyrpides N."/>
            <person name="Mikhailova N."/>
            <person name="Sieprawska-Lupa M."/>
            <person name="Whitman W.B."/>
            <person name="Anderson I."/>
            <person name="Woyke T."/>
        </authorList>
    </citation>
    <scope>NUCLEOTIDE SEQUENCE [LARGE SCALE GENOMIC DNA]</scope>
    <source>
        <strain evidence="3">ATCC BAA-1072 / DSM 3721 / NBRC 107634 / OCM 161 / Z-7303</strain>
    </source>
</reference>
<dbReference type="NCBIfam" id="NF011465">
    <property type="entry name" value="PRK14886.1-1"/>
    <property type="match status" value="1"/>
</dbReference>
<dbReference type="InterPro" id="IPR016799">
    <property type="entry name" value="UCP022062"/>
</dbReference>
<dbReference type="OrthoDB" id="69587at2157"/>
<dbReference type="Proteomes" id="UP000000391">
    <property type="component" value="Chromosome"/>
</dbReference>
<evidence type="ECO:0000256" key="1">
    <source>
        <dbReference type="ARBA" id="ARBA00005546"/>
    </source>
</evidence>
<proteinExistence type="inferred from homology"/>
<dbReference type="Pfam" id="PF08617">
    <property type="entry name" value="CGI-121"/>
    <property type="match status" value="1"/>
</dbReference>